<dbReference type="InterPro" id="IPR000198">
    <property type="entry name" value="RhoGAP_dom"/>
</dbReference>
<dbReference type="GeneTree" id="ENSGT00950000183015"/>
<dbReference type="GO" id="GO:1900028">
    <property type="term" value="P:negative regulation of ruffle assembly"/>
    <property type="evidence" value="ECO:0007669"/>
    <property type="project" value="TreeGrafter"/>
</dbReference>
<keyword evidence="8" id="KW-1185">Reference proteome</keyword>
<reference evidence="7" key="1">
    <citation type="submission" date="2025-08" db="UniProtKB">
        <authorList>
            <consortium name="Ensembl"/>
        </authorList>
    </citation>
    <scope>IDENTIFICATION</scope>
</reference>
<dbReference type="InterPro" id="IPR008936">
    <property type="entry name" value="Rho_GTPase_activation_prot"/>
</dbReference>
<dbReference type="OrthoDB" id="10033734at2759"/>
<dbReference type="SMART" id="SM00324">
    <property type="entry name" value="RhoGAP"/>
    <property type="match status" value="1"/>
</dbReference>
<evidence type="ECO:0000313" key="8">
    <source>
        <dbReference type="Proteomes" id="UP000261540"/>
    </source>
</evidence>
<dbReference type="InterPro" id="IPR051025">
    <property type="entry name" value="RhoGAP"/>
</dbReference>
<evidence type="ECO:0000256" key="4">
    <source>
        <dbReference type="SAM" id="Coils"/>
    </source>
</evidence>
<dbReference type="GO" id="GO:0035021">
    <property type="term" value="P:negative regulation of Rac protein signal transduction"/>
    <property type="evidence" value="ECO:0007669"/>
    <property type="project" value="TreeGrafter"/>
</dbReference>
<name>A0A3B3QBD8_9TELE</name>
<dbReference type="Ensembl" id="ENSPKIT00000027439.1">
    <property type="protein sequence ID" value="ENSPKIP00000003478.1"/>
    <property type="gene ID" value="ENSPKIG00000020968.1"/>
</dbReference>
<dbReference type="PANTHER" id="PTHR15228">
    <property type="entry name" value="SPERMATHECAL PHYSIOLOGY VARIANT"/>
    <property type="match status" value="1"/>
</dbReference>
<dbReference type="PANTHER" id="PTHR15228:SF36">
    <property type="entry name" value="RHO GTPASE-ACTIVATING PROTEIN 24-LIKE ISOFORM X1"/>
    <property type="match status" value="1"/>
</dbReference>
<keyword evidence="3 4" id="KW-0175">Coiled coil</keyword>
<dbReference type="GeneID" id="111855468"/>
<dbReference type="KEGG" id="pki:111855468"/>
<dbReference type="PROSITE" id="PS50238">
    <property type="entry name" value="RHOGAP"/>
    <property type="match status" value="1"/>
</dbReference>
<feature type="coiled-coil region" evidence="4">
    <location>
        <begin position="479"/>
        <end position="548"/>
    </location>
</feature>
<feature type="compositionally biased region" description="Polar residues" evidence="5">
    <location>
        <begin position="294"/>
        <end position="306"/>
    </location>
</feature>
<dbReference type="GO" id="GO:0005925">
    <property type="term" value="C:focal adhesion"/>
    <property type="evidence" value="ECO:0007669"/>
    <property type="project" value="TreeGrafter"/>
</dbReference>
<proteinExistence type="predicted"/>
<dbReference type="Proteomes" id="UP000261540">
    <property type="component" value="Unplaced"/>
</dbReference>
<dbReference type="GO" id="GO:0007165">
    <property type="term" value="P:signal transduction"/>
    <property type="evidence" value="ECO:0007669"/>
    <property type="project" value="InterPro"/>
</dbReference>
<organism evidence="7 8">
    <name type="scientific">Paramormyrops kingsleyae</name>
    <dbReference type="NCBI Taxonomy" id="1676925"/>
    <lineage>
        <taxon>Eukaryota</taxon>
        <taxon>Metazoa</taxon>
        <taxon>Chordata</taxon>
        <taxon>Craniata</taxon>
        <taxon>Vertebrata</taxon>
        <taxon>Euteleostomi</taxon>
        <taxon>Actinopterygii</taxon>
        <taxon>Neopterygii</taxon>
        <taxon>Teleostei</taxon>
        <taxon>Osteoglossocephala</taxon>
        <taxon>Osteoglossomorpha</taxon>
        <taxon>Osteoglossiformes</taxon>
        <taxon>Mormyridae</taxon>
        <taxon>Paramormyrops</taxon>
    </lineage>
</organism>
<dbReference type="GO" id="GO:0035313">
    <property type="term" value="P:wound healing, spreading of epidermal cells"/>
    <property type="evidence" value="ECO:0007669"/>
    <property type="project" value="TreeGrafter"/>
</dbReference>
<evidence type="ECO:0000259" key="6">
    <source>
        <dbReference type="PROSITE" id="PS50238"/>
    </source>
</evidence>
<evidence type="ECO:0000313" key="7">
    <source>
        <dbReference type="Ensembl" id="ENSPKIP00000003478.1"/>
    </source>
</evidence>
<evidence type="ECO:0000256" key="1">
    <source>
        <dbReference type="ARBA" id="ARBA00022468"/>
    </source>
</evidence>
<reference evidence="7" key="2">
    <citation type="submission" date="2025-09" db="UniProtKB">
        <authorList>
            <consortium name="Ensembl"/>
        </authorList>
    </citation>
    <scope>IDENTIFICATION</scope>
</reference>
<protein>
    <recommendedName>
        <fullName evidence="6">Rho-GAP domain-containing protein</fullName>
    </recommendedName>
</protein>
<feature type="domain" description="Rho-GAP" evidence="6">
    <location>
        <begin position="44"/>
        <end position="238"/>
    </location>
</feature>
<dbReference type="RefSeq" id="XP_023690265.1">
    <property type="nucleotide sequence ID" value="XM_023834497.2"/>
</dbReference>
<dbReference type="AlphaFoldDB" id="A0A3B3QBD8"/>
<sequence length="573" mass="63377">MGARGTENAPEGKQAVCRTSSHLSNSTYRKIKRVLSFKRRVFGQRLEETVVYERRYGEHAAPLVVEQCVAFIREHGLQEVGLFRQPGQATLVKELQVAFDTGEKPTFDSSTDVHTVASLLKLYLRELPEPVVPFSRYQEFLQCGKRVHLERRQTLEDLKKLLHELPVANFSLLHYVCRFLFEVQSHSHINKMSTQNLATVFGPNILRPKADDPESIIEGAALVQQLMSELIQECDGLFLKDAEAGHGPGSLLPPEPPADSARWVQRSCPTTLAEGGPGRHQASPQLSLPFASTPRESPQPTGNTPPAQHASEMELCLPAPHTTTPGGLGDFAHSSYRLPHSQRQVLVEKATPLLRTGPPYHSLLQEAHQASDAHESTLSVYDNIHLANHNRACADSSSWSSCEIILEGAALSVSPGSGGHCSSRTDVDQPGPGSLTSLVISDGSPSSCSDTFLPPAGSDHLPALHSSSRSIQSLVTGLQQQMARQKEEYESQIRSLEQRNEALQGEVSILRGSLEQQRHWYSVVQIKMRNAERACADADRRNALLQQEMEQFFDTFGELTKEARKTERIIQSF</sequence>
<evidence type="ECO:0000256" key="5">
    <source>
        <dbReference type="SAM" id="MobiDB-lite"/>
    </source>
</evidence>
<accession>A0A3B3QBD8</accession>
<dbReference type="SUPFAM" id="SSF48350">
    <property type="entry name" value="GTPase activation domain, GAP"/>
    <property type="match status" value="1"/>
</dbReference>
<evidence type="ECO:0000256" key="3">
    <source>
        <dbReference type="ARBA" id="ARBA00023054"/>
    </source>
</evidence>
<feature type="region of interest" description="Disordered" evidence="5">
    <location>
        <begin position="415"/>
        <end position="435"/>
    </location>
</feature>
<keyword evidence="2" id="KW-0597">Phosphoprotein</keyword>
<dbReference type="GO" id="GO:0005096">
    <property type="term" value="F:GTPase activator activity"/>
    <property type="evidence" value="ECO:0007669"/>
    <property type="project" value="UniProtKB-KW"/>
</dbReference>
<keyword evidence="1" id="KW-0343">GTPase activation</keyword>
<dbReference type="Pfam" id="PF00620">
    <property type="entry name" value="RhoGAP"/>
    <property type="match status" value="1"/>
</dbReference>
<dbReference type="FunFam" id="1.10.555.10:FF:000015">
    <property type="entry name" value="rho GTPase-activating protein 25 isoform X1"/>
    <property type="match status" value="1"/>
</dbReference>
<dbReference type="STRING" id="1676925.ENSPKIP00000003478"/>
<dbReference type="Gene3D" id="1.10.555.10">
    <property type="entry name" value="Rho GTPase activation protein"/>
    <property type="match status" value="1"/>
</dbReference>
<feature type="region of interest" description="Disordered" evidence="5">
    <location>
        <begin position="442"/>
        <end position="461"/>
    </location>
</feature>
<feature type="region of interest" description="Disordered" evidence="5">
    <location>
        <begin position="269"/>
        <end position="310"/>
    </location>
</feature>
<evidence type="ECO:0000256" key="2">
    <source>
        <dbReference type="ARBA" id="ARBA00022553"/>
    </source>
</evidence>